<evidence type="ECO:0000256" key="15">
    <source>
        <dbReference type="ARBA" id="ARBA00048393"/>
    </source>
</evidence>
<dbReference type="PROSITE" id="PS00061">
    <property type="entry name" value="ADH_SHORT"/>
    <property type="match status" value="1"/>
</dbReference>
<evidence type="ECO:0000256" key="22">
    <source>
        <dbReference type="RuleBase" id="RU000363"/>
    </source>
</evidence>
<evidence type="ECO:0000256" key="10">
    <source>
        <dbReference type="ARBA" id="ARBA00047672"/>
    </source>
</evidence>
<keyword evidence="24" id="KW-1185">Reference proteome</keyword>
<evidence type="ECO:0000256" key="20">
    <source>
        <dbReference type="ARBA" id="ARBA00049151"/>
    </source>
</evidence>
<comment type="catalytic activity">
    <reaction evidence="11">
        <text>14-hydroxy-(4Z,7Z,10Z,12E,16Z,19Z)-docosahexaenoate + NAD(+) = 14-oxo-(4Z,7Z,10Z,12E,16Z,19Z)-docosahexaenoate + NADH + H(+)</text>
        <dbReference type="Rhea" id="RHEA:48952"/>
        <dbReference type="ChEBI" id="CHEBI:15378"/>
        <dbReference type="ChEBI" id="CHEBI:57540"/>
        <dbReference type="ChEBI" id="CHEBI:57945"/>
        <dbReference type="ChEBI" id="CHEBI:90866"/>
        <dbReference type="ChEBI" id="CHEBI:90867"/>
    </reaction>
    <physiologicalReaction direction="left-to-right" evidence="11">
        <dbReference type="Rhea" id="RHEA:48953"/>
    </physiologicalReaction>
</comment>
<evidence type="ECO:0000256" key="14">
    <source>
        <dbReference type="ARBA" id="ARBA00048170"/>
    </source>
</evidence>
<dbReference type="PANTHER" id="PTHR44229">
    <property type="entry name" value="15-HYDROXYPROSTAGLANDIN DEHYDROGENASE [NAD(+)]"/>
    <property type="match status" value="1"/>
</dbReference>
<dbReference type="EC" id="1.1.1.141" evidence="3"/>
<dbReference type="Pfam" id="PF00106">
    <property type="entry name" value="adh_short"/>
    <property type="match status" value="1"/>
</dbReference>
<dbReference type="SUPFAM" id="SSF51735">
    <property type="entry name" value="NAD(P)-binding Rossmann-fold domains"/>
    <property type="match status" value="1"/>
</dbReference>
<evidence type="ECO:0000256" key="4">
    <source>
        <dbReference type="ARBA" id="ARBA00039060"/>
    </source>
</evidence>
<protein>
    <recommendedName>
        <fullName evidence="5">15-hydroxyprostaglandin dehydrogenase [NAD(+)]</fullName>
        <ecNumber evidence="3">1.1.1.141</ecNumber>
        <ecNumber evidence="4">1.1.1.232</ecNumber>
    </recommendedName>
    <alternativeName>
        <fullName evidence="7">Eicosanoid/docosanoid dehydrogenase [NAD(+)]</fullName>
    </alternativeName>
    <alternativeName>
        <fullName evidence="6">Prostaglandin dehydrogenase 1</fullName>
    </alternativeName>
</protein>
<comment type="catalytic activity">
    <reaction evidence="9">
        <text>prostaglandin E1 + NAD(+) = 15-oxoprostaglandin E1 + NADH + H(+)</text>
        <dbReference type="Rhea" id="RHEA:16477"/>
        <dbReference type="ChEBI" id="CHEBI:15378"/>
        <dbReference type="ChEBI" id="CHEBI:57397"/>
        <dbReference type="ChEBI" id="CHEBI:57401"/>
        <dbReference type="ChEBI" id="CHEBI:57540"/>
        <dbReference type="ChEBI" id="CHEBI:57945"/>
    </reaction>
    <physiologicalReaction direction="left-to-right" evidence="9">
        <dbReference type="Rhea" id="RHEA:16478"/>
    </physiologicalReaction>
</comment>
<name>A0A8S3TFH6_MYTED</name>
<evidence type="ECO:0000313" key="23">
    <source>
        <dbReference type="EMBL" id="CAG2228998.1"/>
    </source>
</evidence>
<dbReference type="GO" id="GO:0047034">
    <property type="term" value="F:15-hydroxyicosatetraenoate dehydrogenase activity"/>
    <property type="evidence" value="ECO:0007669"/>
    <property type="project" value="UniProtKB-EC"/>
</dbReference>
<dbReference type="Proteomes" id="UP000683360">
    <property type="component" value="Unassembled WGS sequence"/>
</dbReference>
<comment type="caution">
    <text evidence="23">The sequence shown here is derived from an EMBL/GenBank/DDBJ whole genome shotgun (WGS) entry which is preliminary data.</text>
</comment>
<comment type="catalytic activity">
    <reaction evidence="13">
        <text>(11R)-hydroxy-(5Z,8Z,12E,14Z)-eicosatetraenoate + NAD(+) = 11-oxo-(5Z,8Z,12E,14Z)-eicosatetraenoate + NADH + H(+)</text>
        <dbReference type="Rhea" id="RHEA:48640"/>
        <dbReference type="ChEBI" id="CHEBI:15378"/>
        <dbReference type="ChEBI" id="CHEBI:57540"/>
        <dbReference type="ChEBI" id="CHEBI:57945"/>
        <dbReference type="ChEBI" id="CHEBI:78836"/>
        <dbReference type="ChEBI" id="CHEBI:90697"/>
    </reaction>
    <physiologicalReaction direction="left-to-right" evidence="13">
        <dbReference type="Rhea" id="RHEA:48641"/>
    </physiologicalReaction>
</comment>
<evidence type="ECO:0000256" key="18">
    <source>
        <dbReference type="ARBA" id="ARBA00048739"/>
    </source>
</evidence>
<comment type="catalytic activity">
    <reaction evidence="21">
        <text>resolvin E1 + NAD(+) = 18-oxo-resolvin E1 + NADH + H(+)</text>
        <dbReference type="Rhea" id="RHEA:49244"/>
        <dbReference type="ChEBI" id="CHEBI:15378"/>
        <dbReference type="ChEBI" id="CHEBI:57540"/>
        <dbReference type="ChEBI" id="CHEBI:57945"/>
        <dbReference type="ChEBI" id="CHEBI:91000"/>
        <dbReference type="ChEBI" id="CHEBI:91001"/>
    </reaction>
    <physiologicalReaction direction="left-to-right" evidence="21">
        <dbReference type="Rhea" id="RHEA:49245"/>
    </physiologicalReaction>
</comment>
<comment type="similarity">
    <text evidence="1 22">Belongs to the short-chain dehydrogenases/reductases (SDR) family.</text>
</comment>
<evidence type="ECO:0000256" key="17">
    <source>
        <dbReference type="ARBA" id="ARBA00048611"/>
    </source>
</evidence>
<dbReference type="SUPFAM" id="SSF63825">
    <property type="entry name" value="YWTD domain"/>
    <property type="match status" value="1"/>
</dbReference>
<comment type="catalytic activity">
    <reaction evidence="18">
        <text>prostaglandin E2 + NAD(+) = 15-oxoprostaglandin E2 + NADH + H(+)</text>
        <dbReference type="Rhea" id="RHEA:11876"/>
        <dbReference type="ChEBI" id="CHEBI:15378"/>
        <dbReference type="ChEBI" id="CHEBI:57400"/>
        <dbReference type="ChEBI" id="CHEBI:57540"/>
        <dbReference type="ChEBI" id="CHEBI:57945"/>
        <dbReference type="ChEBI" id="CHEBI:606564"/>
        <dbReference type="EC" id="1.1.1.141"/>
    </reaction>
    <physiologicalReaction direction="left-to-right" evidence="18">
        <dbReference type="Rhea" id="RHEA:11877"/>
    </physiologicalReaction>
</comment>
<comment type="catalytic activity">
    <reaction evidence="17">
        <text>prostaglandin A1 + NAD(+) = 15-oxo-prostaglandin A1 + NADH + H(+)</text>
        <dbReference type="Rhea" id="RHEA:41263"/>
        <dbReference type="ChEBI" id="CHEBI:15378"/>
        <dbReference type="ChEBI" id="CHEBI:57398"/>
        <dbReference type="ChEBI" id="CHEBI:57540"/>
        <dbReference type="ChEBI" id="CHEBI:57945"/>
        <dbReference type="ChEBI" id="CHEBI:85072"/>
    </reaction>
    <physiologicalReaction direction="left-to-right" evidence="17">
        <dbReference type="Rhea" id="RHEA:41264"/>
    </physiologicalReaction>
</comment>
<comment type="catalytic activity">
    <reaction evidence="20">
        <text>(15S)-hydroxy-(5Z,8Z,11Z,13E)-eicosatetraenoate + NAD(+) = 15-oxo-(5Z,8Z,11Z,13E)-eicosatetraenoate + NADH + H(+)</text>
        <dbReference type="Rhea" id="RHEA:23260"/>
        <dbReference type="ChEBI" id="CHEBI:15378"/>
        <dbReference type="ChEBI" id="CHEBI:57409"/>
        <dbReference type="ChEBI" id="CHEBI:57410"/>
        <dbReference type="ChEBI" id="CHEBI:57540"/>
        <dbReference type="ChEBI" id="CHEBI:57945"/>
        <dbReference type="EC" id="1.1.1.232"/>
    </reaction>
    <physiologicalReaction direction="left-to-right" evidence="20">
        <dbReference type="Rhea" id="RHEA:23261"/>
    </physiologicalReaction>
</comment>
<evidence type="ECO:0000256" key="12">
    <source>
        <dbReference type="ARBA" id="ARBA00048140"/>
    </source>
</evidence>
<dbReference type="PANTHER" id="PTHR44229:SF4">
    <property type="entry name" value="15-HYDROXYPROSTAGLANDIN DEHYDROGENASE [NAD(+)]"/>
    <property type="match status" value="1"/>
</dbReference>
<proteinExistence type="inferred from homology"/>
<comment type="catalytic activity">
    <reaction evidence="15">
        <text>resolvin D2 + NAD(+) = 7-oxoresolvin D2 + NADH + H(+)</text>
        <dbReference type="Rhea" id="RHEA:53584"/>
        <dbReference type="ChEBI" id="CHEBI:15378"/>
        <dbReference type="ChEBI" id="CHEBI:57540"/>
        <dbReference type="ChEBI" id="CHEBI:57945"/>
        <dbReference type="ChEBI" id="CHEBI:133367"/>
        <dbReference type="ChEBI" id="CHEBI:137497"/>
    </reaction>
    <physiologicalReaction direction="left-to-right" evidence="15">
        <dbReference type="Rhea" id="RHEA:53585"/>
    </physiologicalReaction>
</comment>
<sequence length="336" mass="37561">MSGKVAVVTGAARGLGRAFTEALLKRGDKVCFCDVDVQQGKQTENELKKNFGDDNVQFLPCDVQKDEEFKDFFNRVIQKYNTVDIMVNNAGIMNENQWRTTIDINLTAVIHGSLLAMNHMKNKSTGGGLIVNVSSLAGVMPVSFCPAYTASKHGVIAFSRSWALQPELKRNRIRITCLCPSFADTDIIKGTDDRVHGPELARMVMKQYGLMVFPYPNDQTLYFEIVVSTLNPYYVAFDSENSHLYWTGRTLGKINRCNPNGSDPTTIVDVSIPVALTLDTHNSTQNSIALHKVTFDGKANQVVVNLTAWPIDIEIGMSVIYMLIKLKYYRYHIMSV</sequence>
<dbReference type="InterPro" id="IPR020904">
    <property type="entry name" value="Sc_DH/Rdtase_CS"/>
</dbReference>
<dbReference type="GO" id="GO:0005737">
    <property type="term" value="C:cytoplasm"/>
    <property type="evidence" value="ECO:0007669"/>
    <property type="project" value="TreeGrafter"/>
</dbReference>
<comment type="catalytic activity">
    <reaction evidence="14">
        <text>resolvin D1 + NAD(+) = 17-oxoresolvin D1 + NADH + H(+)</text>
        <dbReference type="Rhea" id="RHEA:50128"/>
        <dbReference type="ChEBI" id="CHEBI:15378"/>
        <dbReference type="ChEBI" id="CHEBI:57540"/>
        <dbReference type="ChEBI" id="CHEBI:57945"/>
        <dbReference type="ChEBI" id="CHEBI:132079"/>
        <dbReference type="ChEBI" id="CHEBI:132081"/>
    </reaction>
    <physiologicalReaction direction="left-to-right" evidence="14">
        <dbReference type="Rhea" id="RHEA:50129"/>
    </physiologicalReaction>
</comment>
<dbReference type="InterPro" id="IPR002347">
    <property type="entry name" value="SDR_fam"/>
</dbReference>
<reference evidence="23" key="1">
    <citation type="submission" date="2021-03" db="EMBL/GenBank/DDBJ databases">
        <authorList>
            <person name="Bekaert M."/>
        </authorList>
    </citation>
    <scope>NUCLEOTIDE SEQUENCE</scope>
</reference>
<dbReference type="Gene3D" id="3.40.50.720">
    <property type="entry name" value="NAD(P)-binding Rossmann-like Domain"/>
    <property type="match status" value="1"/>
</dbReference>
<comment type="function">
    <text evidence="8">Catalyzes the NAD-dependent dehydrogenation (oxidation) of a broad array of hydroxylated polyunsaturated fatty acids (mainly eicosanoids and docosanoids, including prostaglandins, lipoxins and resolvins), yielding their corresponding keto (oxo) metabolites. Decreases the levels of the pro-proliferative prostaglandins such as prostaglandin E2 (whose activity is increased in cancer because of an increase in the expression of cyclooxygenase 2) and generates oxo-fatty acid products that can profoundly influence cell function by abrogating pro-inflammatory cytokine expression. Converts resolvins E1, D1 and D2 to their oxo products, which represents a mode of resolvin inactivation. Resolvin E1 plays important roles during the resolution phase of acute inflammation, while resolvins D1 and D2 have a unique role in obesity-induced adipose inflammation.</text>
</comment>
<comment type="catalytic activity">
    <reaction evidence="16">
        <text>lipoxin A4 + NAD(+) = 15-oxo-(5S,6R)-dihydroxy-(7E,9E,11Z,13E)-eicosatetraenoate + NADH + H(+)</text>
        <dbReference type="Rhea" id="RHEA:41572"/>
        <dbReference type="ChEBI" id="CHEBI:15378"/>
        <dbReference type="ChEBI" id="CHEBI:57540"/>
        <dbReference type="ChEBI" id="CHEBI:57945"/>
        <dbReference type="ChEBI" id="CHEBI:67026"/>
        <dbReference type="ChEBI" id="CHEBI:78311"/>
    </reaction>
    <physiologicalReaction direction="left-to-right" evidence="16">
        <dbReference type="Rhea" id="RHEA:41573"/>
    </physiologicalReaction>
</comment>
<dbReference type="PRINTS" id="PR00080">
    <property type="entry name" value="SDRFAMILY"/>
</dbReference>
<dbReference type="InterPro" id="IPR011042">
    <property type="entry name" value="6-blade_b-propeller_TolB-like"/>
</dbReference>
<dbReference type="OrthoDB" id="5840532at2759"/>
<evidence type="ECO:0000256" key="11">
    <source>
        <dbReference type="ARBA" id="ARBA00048008"/>
    </source>
</evidence>
<accession>A0A8S3TFH6</accession>
<evidence type="ECO:0000256" key="9">
    <source>
        <dbReference type="ARBA" id="ARBA00047325"/>
    </source>
</evidence>
<evidence type="ECO:0000256" key="8">
    <source>
        <dbReference type="ARBA" id="ARBA00045705"/>
    </source>
</evidence>
<evidence type="ECO:0000256" key="21">
    <source>
        <dbReference type="ARBA" id="ARBA00049188"/>
    </source>
</evidence>
<comment type="catalytic activity">
    <reaction evidence="10">
        <text>resolvin D1 + NAD(+) = 8-oxoresolvin D1 + NADH + H(+)</text>
        <dbReference type="Rhea" id="RHEA:50124"/>
        <dbReference type="ChEBI" id="CHEBI:15378"/>
        <dbReference type="ChEBI" id="CHEBI:57540"/>
        <dbReference type="ChEBI" id="CHEBI:57945"/>
        <dbReference type="ChEBI" id="CHEBI:132079"/>
        <dbReference type="ChEBI" id="CHEBI:132080"/>
    </reaction>
    <physiologicalReaction direction="left-to-right" evidence="10">
        <dbReference type="Rhea" id="RHEA:50125"/>
    </physiologicalReaction>
</comment>
<comment type="catalytic activity">
    <reaction evidence="12">
        <text>15-oxo-(5S,6R)-dihydroxy-(7E,9E,11Z)-eicosatrienoate + NADH + H(+) = (5S,6R,15S)-trihydroxy-(7E,9E,11Z)-eicosatrienoate + NAD(+)</text>
        <dbReference type="Rhea" id="RHEA:41596"/>
        <dbReference type="ChEBI" id="CHEBI:15378"/>
        <dbReference type="ChEBI" id="CHEBI:57540"/>
        <dbReference type="ChEBI" id="CHEBI:57945"/>
        <dbReference type="ChEBI" id="CHEBI:78325"/>
        <dbReference type="ChEBI" id="CHEBI:78329"/>
    </reaction>
    <physiologicalReaction direction="left-to-right" evidence="12">
        <dbReference type="Rhea" id="RHEA:41597"/>
    </physiologicalReaction>
</comment>
<evidence type="ECO:0000256" key="5">
    <source>
        <dbReference type="ARBA" id="ARBA00040276"/>
    </source>
</evidence>
<evidence type="ECO:0000256" key="6">
    <source>
        <dbReference type="ARBA" id="ARBA00041812"/>
    </source>
</evidence>
<gene>
    <name evidence="23" type="ORF">MEDL_41915</name>
</gene>
<dbReference type="InterPro" id="IPR036291">
    <property type="entry name" value="NAD(P)-bd_dom_sf"/>
</dbReference>
<dbReference type="PRINTS" id="PR00081">
    <property type="entry name" value="GDHRDH"/>
</dbReference>
<evidence type="ECO:0000256" key="19">
    <source>
        <dbReference type="ARBA" id="ARBA00048921"/>
    </source>
</evidence>
<dbReference type="EC" id="1.1.1.232" evidence="4"/>
<evidence type="ECO:0000256" key="1">
    <source>
        <dbReference type="ARBA" id="ARBA00006484"/>
    </source>
</evidence>
<dbReference type="EMBL" id="CAJPWZ010002014">
    <property type="protein sequence ID" value="CAG2228998.1"/>
    <property type="molecule type" value="Genomic_DNA"/>
</dbReference>
<organism evidence="23 24">
    <name type="scientific">Mytilus edulis</name>
    <name type="common">Blue mussel</name>
    <dbReference type="NCBI Taxonomy" id="6550"/>
    <lineage>
        <taxon>Eukaryota</taxon>
        <taxon>Metazoa</taxon>
        <taxon>Spiralia</taxon>
        <taxon>Lophotrochozoa</taxon>
        <taxon>Mollusca</taxon>
        <taxon>Bivalvia</taxon>
        <taxon>Autobranchia</taxon>
        <taxon>Pteriomorphia</taxon>
        <taxon>Mytilida</taxon>
        <taxon>Mytiloidea</taxon>
        <taxon>Mytilidae</taxon>
        <taxon>Mytilinae</taxon>
        <taxon>Mytilus</taxon>
    </lineage>
</organism>
<evidence type="ECO:0000256" key="3">
    <source>
        <dbReference type="ARBA" id="ARBA00038968"/>
    </source>
</evidence>
<evidence type="ECO:0000313" key="24">
    <source>
        <dbReference type="Proteomes" id="UP000683360"/>
    </source>
</evidence>
<evidence type="ECO:0000256" key="16">
    <source>
        <dbReference type="ARBA" id="ARBA00048535"/>
    </source>
</evidence>
<keyword evidence="2 23" id="KW-0560">Oxidoreductase</keyword>
<evidence type="ECO:0000256" key="7">
    <source>
        <dbReference type="ARBA" id="ARBA00042026"/>
    </source>
</evidence>
<dbReference type="AlphaFoldDB" id="A0A8S3TFH6"/>
<dbReference type="Gene3D" id="2.120.10.30">
    <property type="entry name" value="TolB, C-terminal domain"/>
    <property type="match status" value="1"/>
</dbReference>
<comment type="catalytic activity">
    <reaction evidence="19">
        <text>resolvin D2 + NAD(+) = 16-oxoresolvin D2 + NADH + H(+)</text>
        <dbReference type="Rhea" id="RHEA:53588"/>
        <dbReference type="ChEBI" id="CHEBI:15378"/>
        <dbReference type="ChEBI" id="CHEBI:57540"/>
        <dbReference type="ChEBI" id="CHEBI:57945"/>
        <dbReference type="ChEBI" id="CHEBI:133367"/>
        <dbReference type="ChEBI" id="CHEBI:137498"/>
    </reaction>
    <physiologicalReaction direction="left-to-right" evidence="19">
        <dbReference type="Rhea" id="RHEA:53589"/>
    </physiologicalReaction>
</comment>
<evidence type="ECO:0000256" key="2">
    <source>
        <dbReference type="ARBA" id="ARBA00023002"/>
    </source>
</evidence>
<dbReference type="GO" id="GO:0016404">
    <property type="term" value="F:15-hydroxyprostaglandin dehydrogenase (NAD+) activity"/>
    <property type="evidence" value="ECO:0007669"/>
    <property type="project" value="UniProtKB-EC"/>
</dbReference>
<evidence type="ECO:0000256" key="13">
    <source>
        <dbReference type="ARBA" id="ARBA00048144"/>
    </source>
</evidence>